<dbReference type="RefSeq" id="WP_152281839.1">
    <property type="nucleotide sequence ID" value="NZ_WFLI01000005.1"/>
</dbReference>
<dbReference type="Pfam" id="PF07811">
    <property type="entry name" value="TadE"/>
    <property type="match status" value="1"/>
</dbReference>
<feature type="transmembrane region" description="Helical" evidence="1">
    <location>
        <begin position="21"/>
        <end position="50"/>
    </location>
</feature>
<organism evidence="3 4">
    <name type="scientific">Janthinobacterium violaceinigrum</name>
    <dbReference type="NCBI Taxonomy" id="2654252"/>
    <lineage>
        <taxon>Bacteria</taxon>
        <taxon>Pseudomonadati</taxon>
        <taxon>Pseudomonadota</taxon>
        <taxon>Betaproteobacteria</taxon>
        <taxon>Burkholderiales</taxon>
        <taxon>Oxalobacteraceae</taxon>
        <taxon>Janthinobacterium</taxon>
    </lineage>
</organism>
<evidence type="ECO:0000259" key="2">
    <source>
        <dbReference type="Pfam" id="PF07811"/>
    </source>
</evidence>
<name>A0A6I1INT6_9BURK</name>
<evidence type="ECO:0000313" key="4">
    <source>
        <dbReference type="Proteomes" id="UP000468717"/>
    </source>
</evidence>
<keyword evidence="4" id="KW-1185">Reference proteome</keyword>
<dbReference type="Proteomes" id="UP000468717">
    <property type="component" value="Unassembled WGS sequence"/>
</dbReference>
<comment type="caution">
    <text evidence="3">The sequence shown here is derived from an EMBL/GenBank/DDBJ whole genome shotgun (WGS) entry which is preliminary data.</text>
</comment>
<keyword evidence="1" id="KW-0472">Membrane</keyword>
<feature type="domain" description="TadE-like" evidence="2">
    <location>
        <begin position="22"/>
        <end position="64"/>
    </location>
</feature>
<sequence length="165" mass="17748">MTLSKAKPRFSRPPPASIRQAGASLVEFAIIAPAFLLLMIGVIELSMAYFANLTMQHAVREGARYAVTGNKDLDPASSNQQRYQAVIQKMKASSMGIYDKVNPIITVNGTSGTSAGMFGNSGDIVVISVECNWKFATPLMAAFFKDGKSRFVVAATMRNESFGGL</sequence>
<dbReference type="EMBL" id="WFLI01000005">
    <property type="protein sequence ID" value="KAB8065841.1"/>
    <property type="molecule type" value="Genomic_DNA"/>
</dbReference>
<gene>
    <name evidence="3" type="ORF">GCN75_06255</name>
</gene>
<evidence type="ECO:0000313" key="3">
    <source>
        <dbReference type="EMBL" id="KAB8065841.1"/>
    </source>
</evidence>
<protein>
    <submittedName>
        <fullName evidence="3">Pilus assembly protein</fullName>
    </submittedName>
</protein>
<dbReference type="InterPro" id="IPR012495">
    <property type="entry name" value="TadE-like_dom"/>
</dbReference>
<accession>A0A6I1INT6</accession>
<keyword evidence="1" id="KW-0812">Transmembrane</keyword>
<dbReference type="AlphaFoldDB" id="A0A6I1INT6"/>
<reference evidence="3 4" key="1">
    <citation type="submission" date="2019-10" db="EMBL/GenBank/DDBJ databases">
        <title>Three novel species isolated from a subtropical stream in China.</title>
        <authorList>
            <person name="Lu H."/>
        </authorList>
    </citation>
    <scope>NUCLEOTIDE SEQUENCE [LARGE SCALE GENOMIC DNA]</scope>
    <source>
        <strain evidence="3 4">FT13W</strain>
    </source>
</reference>
<keyword evidence="1" id="KW-1133">Transmembrane helix</keyword>
<proteinExistence type="predicted"/>
<evidence type="ECO:0000256" key="1">
    <source>
        <dbReference type="SAM" id="Phobius"/>
    </source>
</evidence>